<reference evidence="2" key="1">
    <citation type="journal article" date="2019" name="Int. J. Syst. Evol. Microbiol.">
        <title>The Global Catalogue of Microorganisms (GCM) 10K type strain sequencing project: providing services to taxonomists for standard genome sequencing and annotation.</title>
        <authorList>
            <consortium name="The Broad Institute Genomics Platform"/>
            <consortium name="The Broad Institute Genome Sequencing Center for Infectious Disease"/>
            <person name="Wu L."/>
            <person name="Ma J."/>
        </authorList>
    </citation>
    <scope>NUCLEOTIDE SEQUENCE [LARGE SCALE GENOMIC DNA]</scope>
    <source>
        <strain evidence="2">CGMCC 1.15942</strain>
    </source>
</reference>
<dbReference type="Proteomes" id="UP000630615">
    <property type="component" value="Unassembled WGS sequence"/>
</dbReference>
<name>A0ABQ1NSL3_9ENTE</name>
<protein>
    <submittedName>
        <fullName evidence="1">Uncharacterized protein</fullName>
    </submittedName>
</protein>
<proteinExistence type="predicted"/>
<dbReference type="RefSeq" id="WP_088269059.1">
    <property type="nucleotide sequence ID" value="NZ_BMKI01000002.1"/>
</dbReference>
<organism evidence="1 2">
    <name type="scientific">Enterococcus wangshanyuanii</name>
    <dbReference type="NCBI Taxonomy" id="2005703"/>
    <lineage>
        <taxon>Bacteria</taxon>
        <taxon>Bacillati</taxon>
        <taxon>Bacillota</taxon>
        <taxon>Bacilli</taxon>
        <taxon>Lactobacillales</taxon>
        <taxon>Enterococcaceae</taxon>
        <taxon>Enterococcus</taxon>
    </lineage>
</organism>
<dbReference type="EMBL" id="BMKI01000002">
    <property type="protein sequence ID" value="GGC84223.1"/>
    <property type="molecule type" value="Genomic_DNA"/>
</dbReference>
<comment type="caution">
    <text evidence="1">The sequence shown here is derived from an EMBL/GenBank/DDBJ whole genome shotgun (WGS) entry which is preliminary data.</text>
</comment>
<sequence length="250" mass="28241">MKFDIKELNLLPTVKKLILLLENHIGSNELEAHKPVNGFTNGFATPEVFKGAKNIRLQGALRQYNSVFDIPPGLYETYADFSGLPGGLSNTGAFIHLRIEVGGGARKQIWLTEGYEGRLWYYTMHTDGSSYNPEGWTYLPRIQEVWAGTAKNAGDIITLNQHMTHFKTIRVWYELDDGISRICQEFESNQSFNLREFDVFNGPAGAILFEIRITRNSHTQLTVTQNKGLDLGTMKDITSNLRIRKIEGVA</sequence>
<gene>
    <name evidence="1" type="ORF">GCM10011573_12270</name>
</gene>
<evidence type="ECO:0000313" key="1">
    <source>
        <dbReference type="EMBL" id="GGC84223.1"/>
    </source>
</evidence>
<evidence type="ECO:0000313" key="2">
    <source>
        <dbReference type="Proteomes" id="UP000630615"/>
    </source>
</evidence>
<accession>A0ABQ1NSL3</accession>
<keyword evidence="2" id="KW-1185">Reference proteome</keyword>